<reference evidence="8 9" key="1">
    <citation type="submission" date="2023-03" db="EMBL/GenBank/DDBJ databases">
        <title>Genome sequence of Lichtheimia ornata CBS 291.66.</title>
        <authorList>
            <person name="Mohabir J.T."/>
            <person name="Shea T.P."/>
            <person name="Kurbessoian T."/>
            <person name="Berby B."/>
            <person name="Fontaine J."/>
            <person name="Livny J."/>
            <person name="Gnirke A."/>
            <person name="Stajich J.E."/>
            <person name="Cuomo C.A."/>
        </authorList>
    </citation>
    <scope>NUCLEOTIDE SEQUENCE [LARGE SCALE GENOMIC DNA]</scope>
    <source>
        <strain evidence="8">CBS 291.66</strain>
    </source>
</reference>
<dbReference type="Pfam" id="PF05529">
    <property type="entry name" value="Bap31"/>
    <property type="match status" value="1"/>
</dbReference>
<feature type="region of interest" description="Disordered" evidence="6">
    <location>
        <begin position="141"/>
        <end position="175"/>
    </location>
</feature>
<gene>
    <name evidence="8" type="ORF">O0I10_005287</name>
</gene>
<proteinExistence type="inferred from homology"/>
<protein>
    <recommendedName>
        <fullName evidence="5">Endoplasmic reticulum transmembrane protein</fullName>
    </recommendedName>
</protein>
<keyword evidence="5" id="KW-0256">Endoplasmic reticulum</keyword>
<comment type="caution">
    <text evidence="8">The sequence shown here is derived from an EMBL/GenBank/DDBJ whole genome shotgun (WGS) entry which is preliminary data.</text>
</comment>
<evidence type="ECO:0000256" key="5">
    <source>
        <dbReference type="RuleBase" id="RU367026"/>
    </source>
</evidence>
<dbReference type="EMBL" id="JARTCD010000021">
    <property type="protein sequence ID" value="KAJ8658905.1"/>
    <property type="molecule type" value="Genomic_DNA"/>
</dbReference>
<dbReference type="GeneID" id="83212700"/>
<evidence type="ECO:0000256" key="4">
    <source>
        <dbReference type="ARBA" id="ARBA00023136"/>
    </source>
</evidence>
<keyword evidence="5" id="KW-0653">Protein transport</keyword>
<dbReference type="GO" id="GO:0005789">
    <property type="term" value="C:endoplasmic reticulum membrane"/>
    <property type="evidence" value="ECO:0007669"/>
    <property type="project" value="UniProtKB-SubCell"/>
</dbReference>
<keyword evidence="4 5" id="KW-0472">Membrane</keyword>
<evidence type="ECO:0000259" key="7">
    <source>
        <dbReference type="Pfam" id="PF05529"/>
    </source>
</evidence>
<dbReference type="InterPro" id="IPR040463">
    <property type="entry name" value="BAP29/BAP31_N"/>
</dbReference>
<dbReference type="GO" id="GO:0006886">
    <property type="term" value="P:intracellular protein transport"/>
    <property type="evidence" value="ECO:0007669"/>
    <property type="project" value="UniProtKB-UniRule"/>
</dbReference>
<comment type="function">
    <text evidence="5">May play a role in anterograde transport of membrane proteins from the endoplasmic reticulum to the Golgi.</text>
</comment>
<dbReference type="Proteomes" id="UP001234581">
    <property type="component" value="Unassembled WGS sequence"/>
</dbReference>
<evidence type="ECO:0000256" key="2">
    <source>
        <dbReference type="ARBA" id="ARBA00022692"/>
    </source>
</evidence>
<comment type="caution">
    <text evidence="5">Lacks conserved residue(s) required for the propagation of feature annotation.</text>
</comment>
<keyword evidence="2 5" id="KW-0812">Transmembrane</keyword>
<keyword evidence="5" id="KW-0931">ER-Golgi transport</keyword>
<evidence type="ECO:0000313" key="8">
    <source>
        <dbReference type="EMBL" id="KAJ8658905.1"/>
    </source>
</evidence>
<accession>A0AAD7V5Z5</accession>
<feature type="domain" description="BAP29/BAP31 transmembrane" evidence="7">
    <location>
        <begin position="1"/>
        <end position="138"/>
    </location>
</feature>
<name>A0AAD7V5Z5_9FUNG</name>
<dbReference type="GO" id="GO:0006888">
    <property type="term" value="P:endoplasmic reticulum to Golgi vesicle-mediated transport"/>
    <property type="evidence" value="ECO:0007669"/>
    <property type="project" value="UniProtKB-UniRule"/>
</dbReference>
<evidence type="ECO:0000256" key="1">
    <source>
        <dbReference type="ARBA" id="ARBA00004141"/>
    </source>
</evidence>
<feature type="transmembrane region" description="Helical" evidence="5">
    <location>
        <begin position="46"/>
        <end position="63"/>
    </location>
</feature>
<evidence type="ECO:0000313" key="9">
    <source>
        <dbReference type="Proteomes" id="UP001234581"/>
    </source>
</evidence>
<comment type="subcellular location">
    <subcellularLocation>
        <location evidence="5">Endoplasmic reticulum membrane</location>
        <topology evidence="5">Multi-pass membrane protein</topology>
    </subcellularLocation>
    <subcellularLocation>
        <location evidence="1">Membrane</location>
        <topology evidence="1">Multi-pass membrane protein</topology>
    </subcellularLocation>
</comment>
<dbReference type="RefSeq" id="XP_058343818.1">
    <property type="nucleotide sequence ID" value="XM_058485332.1"/>
</dbReference>
<sequence length="175" mass="20041">MTLYYTIVFLILVVEIAFFLLLMTPMPNNWRKHMFMFLSTNPEVQHIKYILRIVFGFIFVLFIDSINRLQTIQNAVLPTEGVDSTAPIHDARTDANLAAKKFYAQRNMYLTGSTLFLTLVLRHIYNLTLDVVRLQDENGRLTSSSTTTSTEKLPSPKRPVKVNPSSSSTEKTHVE</sequence>
<dbReference type="PANTHER" id="PTHR12701">
    <property type="entry name" value="BCR-ASSOCIATED PROTEIN, BAP"/>
    <property type="match status" value="1"/>
</dbReference>
<evidence type="ECO:0000256" key="6">
    <source>
        <dbReference type="SAM" id="MobiDB-lite"/>
    </source>
</evidence>
<feature type="transmembrane region" description="Helical" evidence="5">
    <location>
        <begin position="7"/>
        <end position="26"/>
    </location>
</feature>
<dbReference type="GO" id="GO:0070973">
    <property type="term" value="P:protein localization to endoplasmic reticulum exit site"/>
    <property type="evidence" value="ECO:0007669"/>
    <property type="project" value="UniProtKB-UniRule"/>
</dbReference>
<organism evidence="8 9">
    <name type="scientific">Lichtheimia ornata</name>
    <dbReference type="NCBI Taxonomy" id="688661"/>
    <lineage>
        <taxon>Eukaryota</taxon>
        <taxon>Fungi</taxon>
        <taxon>Fungi incertae sedis</taxon>
        <taxon>Mucoromycota</taxon>
        <taxon>Mucoromycotina</taxon>
        <taxon>Mucoromycetes</taxon>
        <taxon>Mucorales</taxon>
        <taxon>Lichtheimiaceae</taxon>
        <taxon>Lichtheimia</taxon>
    </lineage>
</organism>
<dbReference type="PANTHER" id="PTHR12701:SF20">
    <property type="entry name" value="ENDOPLASMIC RETICULUM TRANSMEMBRANE PROTEIN"/>
    <property type="match status" value="1"/>
</dbReference>
<keyword evidence="3 5" id="KW-1133">Transmembrane helix</keyword>
<comment type="similarity">
    <text evidence="5">Belongs to the BCAP29/BCAP31 family.</text>
</comment>
<dbReference type="AlphaFoldDB" id="A0AAD7V5Z5"/>
<keyword evidence="9" id="KW-1185">Reference proteome</keyword>
<evidence type="ECO:0000256" key="3">
    <source>
        <dbReference type="ARBA" id="ARBA00022989"/>
    </source>
</evidence>
<keyword evidence="5" id="KW-0813">Transport</keyword>
<dbReference type="InterPro" id="IPR008417">
    <property type="entry name" value="BAP29/BAP31"/>
</dbReference>